<evidence type="ECO:0000313" key="2">
    <source>
        <dbReference type="Proteomes" id="UP000219338"/>
    </source>
</evidence>
<gene>
    <name evidence="1" type="ORF">ARMOST_06240</name>
</gene>
<dbReference type="Proteomes" id="UP000219338">
    <property type="component" value="Unassembled WGS sequence"/>
</dbReference>
<evidence type="ECO:0000313" key="1">
    <source>
        <dbReference type="EMBL" id="SJL02899.1"/>
    </source>
</evidence>
<dbReference type="OMA" id="VERHWAS"/>
<reference evidence="2" key="1">
    <citation type="journal article" date="2017" name="Nat. Ecol. Evol.">
        <title>Genome expansion and lineage-specific genetic innovations in the forest pathogenic fungi Armillaria.</title>
        <authorList>
            <person name="Sipos G."/>
            <person name="Prasanna A.N."/>
            <person name="Walter M.C."/>
            <person name="O'Connor E."/>
            <person name="Balint B."/>
            <person name="Krizsan K."/>
            <person name="Kiss B."/>
            <person name="Hess J."/>
            <person name="Varga T."/>
            <person name="Slot J."/>
            <person name="Riley R."/>
            <person name="Boka B."/>
            <person name="Rigling D."/>
            <person name="Barry K."/>
            <person name="Lee J."/>
            <person name="Mihaltcheva S."/>
            <person name="LaButti K."/>
            <person name="Lipzen A."/>
            <person name="Waldron R."/>
            <person name="Moloney N.M."/>
            <person name="Sperisen C."/>
            <person name="Kredics L."/>
            <person name="Vagvoelgyi C."/>
            <person name="Patrignani A."/>
            <person name="Fitzpatrick D."/>
            <person name="Nagy I."/>
            <person name="Doyle S."/>
            <person name="Anderson J.B."/>
            <person name="Grigoriev I.V."/>
            <person name="Gueldener U."/>
            <person name="Muensterkoetter M."/>
            <person name="Nagy L.G."/>
        </authorList>
    </citation>
    <scope>NUCLEOTIDE SEQUENCE [LARGE SCALE GENOMIC DNA]</scope>
    <source>
        <strain evidence="2">C18/9</strain>
    </source>
</reference>
<dbReference type="STRING" id="47428.A0A284R2E9"/>
<protein>
    <submittedName>
        <fullName evidence="1">Uncharacterized protein</fullName>
    </submittedName>
</protein>
<keyword evidence="2" id="KW-1185">Reference proteome</keyword>
<dbReference type="Pfam" id="PF18758">
    <property type="entry name" value="KDZ"/>
    <property type="match status" value="1"/>
</dbReference>
<accession>A0A284R2E9</accession>
<proteinExistence type="predicted"/>
<sequence length="155" mass="17872">MTIQPWVGRTDGEGIERIWAFVCGCAASTKEMGPGSRHNILDDQFHYHNWCKFIAMGISLTKKRMRAQQELKCQMEVHLVFTNCLPNGDLAQKWMDKVTAWKNDMDGSVSSYMMEVEHETEAVMLHQLQEEERQEAGWNHVRPPNTLAPLQILLL</sequence>
<name>A0A284R2E9_ARMOS</name>
<dbReference type="AlphaFoldDB" id="A0A284R2E9"/>
<dbReference type="OrthoDB" id="3257768at2759"/>
<dbReference type="EMBL" id="FUEG01000004">
    <property type="protein sequence ID" value="SJL02899.1"/>
    <property type="molecule type" value="Genomic_DNA"/>
</dbReference>
<dbReference type="InterPro" id="IPR040521">
    <property type="entry name" value="KDZ"/>
</dbReference>
<organism evidence="1 2">
    <name type="scientific">Armillaria ostoyae</name>
    <name type="common">Armillaria root rot fungus</name>
    <dbReference type="NCBI Taxonomy" id="47428"/>
    <lineage>
        <taxon>Eukaryota</taxon>
        <taxon>Fungi</taxon>
        <taxon>Dikarya</taxon>
        <taxon>Basidiomycota</taxon>
        <taxon>Agaricomycotina</taxon>
        <taxon>Agaricomycetes</taxon>
        <taxon>Agaricomycetidae</taxon>
        <taxon>Agaricales</taxon>
        <taxon>Marasmiineae</taxon>
        <taxon>Physalacriaceae</taxon>
        <taxon>Armillaria</taxon>
    </lineage>
</organism>